<keyword evidence="3 7" id="KW-1003">Cell membrane</keyword>
<reference evidence="8 9" key="1">
    <citation type="submission" date="2024-08" db="EMBL/GenBank/DDBJ databases">
        <authorList>
            <person name="Lu H."/>
        </authorList>
    </citation>
    <scope>NUCLEOTIDE SEQUENCE [LARGE SCALE GENOMIC DNA]</scope>
    <source>
        <strain evidence="8 9">DXS20W</strain>
    </source>
</reference>
<evidence type="ECO:0000256" key="3">
    <source>
        <dbReference type="ARBA" id="ARBA00022475"/>
    </source>
</evidence>
<keyword evidence="9" id="KW-1185">Reference proteome</keyword>
<keyword evidence="4 7" id="KW-0812">Transmembrane</keyword>
<feature type="transmembrane region" description="Helical" evidence="7">
    <location>
        <begin position="78"/>
        <end position="95"/>
    </location>
</feature>
<dbReference type="PANTHER" id="PTHR30065">
    <property type="entry name" value="FLAGELLAR BIOSYNTHETIC PROTEIN FLIR"/>
    <property type="match status" value="1"/>
</dbReference>
<dbReference type="NCBIfam" id="TIGR01401">
    <property type="entry name" value="fliR_like_III"/>
    <property type="match status" value="1"/>
</dbReference>
<keyword evidence="6 7" id="KW-0472">Membrane</keyword>
<proteinExistence type="inferred from homology"/>
<dbReference type="EMBL" id="JBIGHX010000001">
    <property type="protein sequence ID" value="MFG6460750.1"/>
    <property type="molecule type" value="Genomic_DNA"/>
</dbReference>
<evidence type="ECO:0000256" key="6">
    <source>
        <dbReference type="ARBA" id="ARBA00023136"/>
    </source>
</evidence>
<organism evidence="8 9">
    <name type="scientific">Pelomonas lactea</name>
    <dbReference type="NCBI Taxonomy" id="3299030"/>
    <lineage>
        <taxon>Bacteria</taxon>
        <taxon>Pseudomonadati</taxon>
        <taxon>Pseudomonadota</taxon>
        <taxon>Betaproteobacteria</taxon>
        <taxon>Burkholderiales</taxon>
        <taxon>Sphaerotilaceae</taxon>
        <taxon>Roseateles</taxon>
    </lineage>
</organism>
<evidence type="ECO:0000256" key="4">
    <source>
        <dbReference type="ARBA" id="ARBA00022692"/>
    </source>
</evidence>
<dbReference type="InterPro" id="IPR002010">
    <property type="entry name" value="T3SS_IM_R"/>
</dbReference>
<comment type="caution">
    <text evidence="8">The sequence shown here is derived from an EMBL/GenBank/DDBJ whole genome shotgun (WGS) entry which is preliminary data.</text>
</comment>
<dbReference type="InterPro" id="IPR006304">
    <property type="entry name" value="T3SS_SpaR/YscT"/>
</dbReference>
<feature type="transmembrane region" description="Helical" evidence="7">
    <location>
        <begin position="40"/>
        <end position="57"/>
    </location>
</feature>
<evidence type="ECO:0000313" key="9">
    <source>
        <dbReference type="Proteomes" id="UP001606302"/>
    </source>
</evidence>
<protein>
    <submittedName>
        <fullName evidence="8">Type III secretion system export apparatus subunit SctT</fullName>
    </submittedName>
</protein>
<comment type="subcellular location">
    <subcellularLocation>
        <location evidence="1 7">Cell membrane</location>
        <topology evidence="1 7">Multi-pass membrane protein</topology>
    </subcellularLocation>
</comment>
<evidence type="ECO:0000313" key="8">
    <source>
        <dbReference type="EMBL" id="MFG6460750.1"/>
    </source>
</evidence>
<dbReference type="Proteomes" id="UP001606302">
    <property type="component" value="Unassembled WGS sequence"/>
</dbReference>
<keyword evidence="5 7" id="KW-1133">Transmembrane helix</keyword>
<feature type="transmembrane region" description="Helical" evidence="7">
    <location>
        <begin position="180"/>
        <end position="198"/>
    </location>
</feature>
<name>A0ABW7GFM4_9BURK</name>
<accession>A0ABW7GFM4</accession>
<comment type="similarity">
    <text evidence="2 7">Belongs to the FliR/MopE/SpaR family.</text>
</comment>
<feature type="transmembrane region" description="Helical" evidence="7">
    <location>
        <begin position="132"/>
        <end position="159"/>
    </location>
</feature>
<feature type="transmembrane region" description="Helical" evidence="7">
    <location>
        <begin position="218"/>
        <end position="241"/>
    </location>
</feature>
<evidence type="ECO:0000256" key="2">
    <source>
        <dbReference type="ARBA" id="ARBA00009772"/>
    </source>
</evidence>
<dbReference type="Pfam" id="PF01311">
    <property type="entry name" value="Bac_export_1"/>
    <property type="match status" value="1"/>
</dbReference>
<sequence>MLEFWLGHPTDAALMMGLCTMRVSVALLLVPLFTQDLIPALIRNAMFLALGLLGLLVQDIKPMALGGWQWAQLYGREALLGAGLGFLYAGMMWSFEMAGQLIDNKVGATQAQVMDPLSGHQTSLTGAFLARLASWVFMACGGFLLFAATLLDSFAMWPLHGSWQLLPAGRLAFEAELGRMLRLALMIAAPSLVLLYLVDGVLGLVNRFAQQLNVFSLSMSLKAVVGHLVLLLQLGGLVALLNEDLLARPGIVRDVLRRLFA</sequence>
<dbReference type="PANTHER" id="PTHR30065:SF1">
    <property type="entry name" value="SURFACE PRESENTATION OF ANTIGENS PROTEIN SPAR"/>
    <property type="match status" value="1"/>
</dbReference>
<evidence type="ECO:0000256" key="7">
    <source>
        <dbReference type="RuleBase" id="RU362072"/>
    </source>
</evidence>
<feature type="transmembrane region" description="Helical" evidence="7">
    <location>
        <begin position="12"/>
        <end position="34"/>
    </location>
</feature>
<evidence type="ECO:0000256" key="5">
    <source>
        <dbReference type="ARBA" id="ARBA00022989"/>
    </source>
</evidence>
<gene>
    <name evidence="8" type="primary">sctT</name>
    <name evidence="8" type="ORF">ACG04Q_04135</name>
</gene>
<evidence type="ECO:0000256" key="1">
    <source>
        <dbReference type="ARBA" id="ARBA00004651"/>
    </source>
</evidence>
<dbReference type="PRINTS" id="PR00953">
    <property type="entry name" value="TYPE3IMRPROT"/>
</dbReference>
<dbReference type="RefSeq" id="WP_394509568.1">
    <property type="nucleotide sequence ID" value="NZ_JBIGHX010000001.1"/>
</dbReference>